<dbReference type="AlphaFoldDB" id="A0A7L0RPP5"/>
<organism evidence="1 2">
    <name type="scientific">Glaucidium brasilianum</name>
    <name type="common">Ferruginous pygmy-owl</name>
    <dbReference type="NCBI Taxonomy" id="78217"/>
    <lineage>
        <taxon>Eukaryota</taxon>
        <taxon>Metazoa</taxon>
        <taxon>Chordata</taxon>
        <taxon>Craniata</taxon>
        <taxon>Vertebrata</taxon>
        <taxon>Euteleostomi</taxon>
        <taxon>Archelosauria</taxon>
        <taxon>Archosauria</taxon>
        <taxon>Dinosauria</taxon>
        <taxon>Saurischia</taxon>
        <taxon>Theropoda</taxon>
        <taxon>Coelurosauria</taxon>
        <taxon>Aves</taxon>
        <taxon>Neognathae</taxon>
        <taxon>Neoaves</taxon>
        <taxon>Telluraves</taxon>
        <taxon>Strigiformes</taxon>
        <taxon>Strigidae</taxon>
        <taxon>Glaucidium</taxon>
    </lineage>
</organism>
<dbReference type="Pfam" id="PF06608">
    <property type="entry name" value="CFAP68"/>
    <property type="match status" value="1"/>
</dbReference>
<evidence type="ECO:0000313" key="2">
    <source>
        <dbReference type="Proteomes" id="UP000591073"/>
    </source>
</evidence>
<reference evidence="1 2" key="1">
    <citation type="submission" date="2019-09" db="EMBL/GenBank/DDBJ databases">
        <title>Bird 10,000 Genomes (B10K) Project - Family phase.</title>
        <authorList>
            <person name="Zhang G."/>
        </authorList>
    </citation>
    <scope>NUCLEOTIDE SEQUENCE [LARGE SCALE GENOMIC DNA]</scope>
    <source>
        <strain evidence="1">B10K-DU-008-63</strain>
    </source>
</reference>
<protein>
    <submittedName>
        <fullName evidence="1">CK001 protein</fullName>
    </submittedName>
</protein>
<feature type="non-terminal residue" evidence="1">
    <location>
        <position position="1"/>
    </location>
</feature>
<dbReference type="GO" id="GO:0005634">
    <property type="term" value="C:nucleus"/>
    <property type="evidence" value="ECO:0007669"/>
    <property type="project" value="InterPro"/>
</dbReference>
<dbReference type="EMBL" id="VXAP01000139">
    <property type="protein sequence ID" value="NXL31963.1"/>
    <property type="molecule type" value="Genomic_DNA"/>
</dbReference>
<evidence type="ECO:0000313" key="1">
    <source>
        <dbReference type="EMBL" id="NXL31963.1"/>
    </source>
</evidence>
<feature type="non-terminal residue" evidence="1">
    <location>
        <position position="151"/>
    </location>
</feature>
<proteinExistence type="predicted"/>
<dbReference type="GO" id="GO:0030317">
    <property type="term" value="P:flagellated sperm motility"/>
    <property type="evidence" value="ECO:0007669"/>
    <property type="project" value="InterPro"/>
</dbReference>
<name>A0A7L0RPP5_GLABR</name>
<gene>
    <name evidence="1" type="primary">Ck001</name>
    <name evidence="1" type="ORF">GLABRA_R09119</name>
</gene>
<dbReference type="InterPro" id="IPR009524">
    <property type="entry name" value="CFAP68"/>
</dbReference>
<sequence>NCLHGCAMHATGCGEPWVGWDTTAELYQVGCTCTSNNHDYSAKTIMGNWNKELYDTQRTVQPKALPSRYYTHCFETTYSSDYSMGKHQRIKSTCTEQKHSSLTYWFPGHHPEMEPPSFNPAAQSCHTIDSVWQHFLCLCPTLREGTQRMQE</sequence>
<keyword evidence="2" id="KW-1185">Reference proteome</keyword>
<accession>A0A7L0RPP5</accession>
<comment type="caution">
    <text evidence="1">The sequence shown here is derived from an EMBL/GenBank/DDBJ whole genome shotgun (WGS) entry which is preliminary data.</text>
</comment>
<dbReference type="OrthoDB" id="9970063at2759"/>
<dbReference type="Proteomes" id="UP000591073">
    <property type="component" value="Unassembled WGS sequence"/>
</dbReference>